<sequence>MVHPDGATGPEGGPADGARPGVAEAGRTREIEHADPLGSLDLNGAGDDPVDFVPTGGEDL</sequence>
<feature type="compositionally biased region" description="Basic and acidic residues" evidence="1">
    <location>
        <begin position="26"/>
        <end position="35"/>
    </location>
</feature>
<dbReference type="EMBL" id="KV015662">
    <property type="protein sequence ID" value="KZV20436.1"/>
    <property type="molecule type" value="Genomic_DNA"/>
</dbReference>
<proteinExistence type="predicted"/>
<name>A0A2Z7AFK9_9LAMI</name>
<feature type="region of interest" description="Disordered" evidence="1">
    <location>
        <begin position="1"/>
        <end position="60"/>
    </location>
</feature>
<accession>A0A2Z7AFK9</accession>
<keyword evidence="3" id="KW-1185">Reference proteome</keyword>
<gene>
    <name evidence="2" type="ORF">F511_39375</name>
</gene>
<reference evidence="2 3" key="1">
    <citation type="journal article" date="2015" name="Proc. Natl. Acad. Sci. U.S.A.">
        <title>The resurrection genome of Boea hygrometrica: A blueprint for survival of dehydration.</title>
        <authorList>
            <person name="Xiao L."/>
            <person name="Yang G."/>
            <person name="Zhang L."/>
            <person name="Yang X."/>
            <person name="Zhao S."/>
            <person name="Ji Z."/>
            <person name="Zhou Q."/>
            <person name="Hu M."/>
            <person name="Wang Y."/>
            <person name="Chen M."/>
            <person name="Xu Y."/>
            <person name="Jin H."/>
            <person name="Xiao X."/>
            <person name="Hu G."/>
            <person name="Bao F."/>
            <person name="Hu Y."/>
            <person name="Wan P."/>
            <person name="Li L."/>
            <person name="Deng X."/>
            <person name="Kuang T."/>
            <person name="Xiang C."/>
            <person name="Zhu J.K."/>
            <person name="Oliver M.J."/>
            <person name="He Y."/>
        </authorList>
    </citation>
    <scope>NUCLEOTIDE SEQUENCE [LARGE SCALE GENOMIC DNA]</scope>
    <source>
        <strain evidence="3">cv. XS01</strain>
    </source>
</reference>
<evidence type="ECO:0000256" key="1">
    <source>
        <dbReference type="SAM" id="MobiDB-lite"/>
    </source>
</evidence>
<organism evidence="2 3">
    <name type="scientific">Dorcoceras hygrometricum</name>
    <dbReference type="NCBI Taxonomy" id="472368"/>
    <lineage>
        <taxon>Eukaryota</taxon>
        <taxon>Viridiplantae</taxon>
        <taxon>Streptophyta</taxon>
        <taxon>Embryophyta</taxon>
        <taxon>Tracheophyta</taxon>
        <taxon>Spermatophyta</taxon>
        <taxon>Magnoliopsida</taxon>
        <taxon>eudicotyledons</taxon>
        <taxon>Gunneridae</taxon>
        <taxon>Pentapetalae</taxon>
        <taxon>asterids</taxon>
        <taxon>lamiids</taxon>
        <taxon>Lamiales</taxon>
        <taxon>Gesneriaceae</taxon>
        <taxon>Didymocarpoideae</taxon>
        <taxon>Trichosporeae</taxon>
        <taxon>Loxocarpinae</taxon>
        <taxon>Dorcoceras</taxon>
    </lineage>
</organism>
<protein>
    <submittedName>
        <fullName evidence="2">Flowering time control protein FCA</fullName>
    </submittedName>
</protein>
<evidence type="ECO:0000313" key="2">
    <source>
        <dbReference type="EMBL" id="KZV20436.1"/>
    </source>
</evidence>
<evidence type="ECO:0000313" key="3">
    <source>
        <dbReference type="Proteomes" id="UP000250235"/>
    </source>
</evidence>
<dbReference type="AlphaFoldDB" id="A0A2Z7AFK9"/>
<dbReference type="Proteomes" id="UP000250235">
    <property type="component" value="Unassembled WGS sequence"/>
</dbReference>